<evidence type="ECO:0000313" key="3">
    <source>
        <dbReference type="Proteomes" id="UP000297245"/>
    </source>
</evidence>
<dbReference type="Pfam" id="PF01174">
    <property type="entry name" value="SNO"/>
    <property type="match status" value="1"/>
</dbReference>
<gene>
    <name evidence="2" type="ORF">K435DRAFT_694577</name>
</gene>
<keyword evidence="1" id="KW-0315">Glutamine amidotransferase</keyword>
<keyword evidence="3" id="KW-1185">Reference proteome</keyword>
<dbReference type="Proteomes" id="UP000297245">
    <property type="component" value="Unassembled WGS sequence"/>
</dbReference>
<evidence type="ECO:0000256" key="1">
    <source>
        <dbReference type="ARBA" id="ARBA00022962"/>
    </source>
</evidence>
<dbReference type="GO" id="GO:0004359">
    <property type="term" value="F:glutaminase activity"/>
    <property type="evidence" value="ECO:0007669"/>
    <property type="project" value="InterPro"/>
</dbReference>
<evidence type="ECO:0000313" key="2">
    <source>
        <dbReference type="EMBL" id="THU80972.1"/>
    </source>
</evidence>
<dbReference type="InterPro" id="IPR029062">
    <property type="entry name" value="Class_I_gatase-like"/>
</dbReference>
<dbReference type="PANTHER" id="PTHR31559">
    <property type="entry name" value="PYRIDOXAL 5'-PHOSPHATE SYNTHASE SUBUNIT SNO"/>
    <property type="match status" value="1"/>
</dbReference>
<dbReference type="EMBL" id="ML179854">
    <property type="protein sequence ID" value="THU80972.1"/>
    <property type="molecule type" value="Genomic_DNA"/>
</dbReference>
<dbReference type="SUPFAM" id="SSF52317">
    <property type="entry name" value="Class I glutamine amidotransferase-like"/>
    <property type="match status" value="1"/>
</dbReference>
<accession>A0A4S8KY67</accession>
<name>A0A4S8KY67_DENBC</name>
<dbReference type="AlphaFoldDB" id="A0A4S8KY67"/>
<sequence>GAFAEHQVMLGRLELDRRVKLGLVKTEEDLHKCDALVIAGGGEINNHGPSSPASPASLVLDPLKDFIKDKTVWGTCARGIMRPKTVVGAKLGGQELLGGMGVAIVRNGRGITGRFPS</sequence>
<protein>
    <submittedName>
        <fullName evidence="2">Uncharacterized protein</fullName>
    </submittedName>
</protein>
<dbReference type="GO" id="GO:0008614">
    <property type="term" value="P:pyridoxine metabolic process"/>
    <property type="evidence" value="ECO:0007669"/>
    <property type="project" value="TreeGrafter"/>
</dbReference>
<dbReference type="PANTHER" id="PTHR31559:SF0">
    <property type="entry name" value="PYRIDOXAL 5'-PHOSPHATE SYNTHASE SUBUNIT SNO1-RELATED"/>
    <property type="match status" value="1"/>
</dbReference>
<proteinExistence type="predicted"/>
<dbReference type="GO" id="GO:0042823">
    <property type="term" value="P:pyridoxal phosphate biosynthetic process"/>
    <property type="evidence" value="ECO:0007669"/>
    <property type="project" value="InterPro"/>
</dbReference>
<reference evidence="2 3" key="1">
    <citation type="journal article" date="2019" name="Nat. Ecol. Evol.">
        <title>Megaphylogeny resolves global patterns of mushroom evolution.</title>
        <authorList>
            <person name="Varga T."/>
            <person name="Krizsan K."/>
            <person name="Foldi C."/>
            <person name="Dima B."/>
            <person name="Sanchez-Garcia M."/>
            <person name="Sanchez-Ramirez S."/>
            <person name="Szollosi G.J."/>
            <person name="Szarkandi J.G."/>
            <person name="Papp V."/>
            <person name="Albert L."/>
            <person name="Andreopoulos W."/>
            <person name="Angelini C."/>
            <person name="Antonin V."/>
            <person name="Barry K.W."/>
            <person name="Bougher N.L."/>
            <person name="Buchanan P."/>
            <person name="Buyck B."/>
            <person name="Bense V."/>
            <person name="Catcheside P."/>
            <person name="Chovatia M."/>
            <person name="Cooper J."/>
            <person name="Damon W."/>
            <person name="Desjardin D."/>
            <person name="Finy P."/>
            <person name="Geml J."/>
            <person name="Haridas S."/>
            <person name="Hughes K."/>
            <person name="Justo A."/>
            <person name="Karasinski D."/>
            <person name="Kautmanova I."/>
            <person name="Kiss B."/>
            <person name="Kocsube S."/>
            <person name="Kotiranta H."/>
            <person name="LaButti K.M."/>
            <person name="Lechner B.E."/>
            <person name="Liimatainen K."/>
            <person name="Lipzen A."/>
            <person name="Lukacs Z."/>
            <person name="Mihaltcheva S."/>
            <person name="Morgado L.N."/>
            <person name="Niskanen T."/>
            <person name="Noordeloos M.E."/>
            <person name="Ohm R.A."/>
            <person name="Ortiz-Santana B."/>
            <person name="Ovrebo C."/>
            <person name="Racz N."/>
            <person name="Riley R."/>
            <person name="Savchenko A."/>
            <person name="Shiryaev A."/>
            <person name="Soop K."/>
            <person name="Spirin V."/>
            <person name="Szebenyi C."/>
            <person name="Tomsovsky M."/>
            <person name="Tulloss R.E."/>
            <person name="Uehling J."/>
            <person name="Grigoriev I.V."/>
            <person name="Vagvolgyi C."/>
            <person name="Papp T."/>
            <person name="Martin F.M."/>
            <person name="Miettinen O."/>
            <person name="Hibbett D.S."/>
            <person name="Nagy L.G."/>
        </authorList>
    </citation>
    <scope>NUCLEOTIDE SEQUENCE [LARGE SCALE GENOMIC DNA]</scope>
    <source>
        <strain evidence="2 3">CBS 962.96</strain>
    </source>
</reference>
<dbReference type="GO" id="GO:0005829">
    <property type="term" value="C:cytosol"/>
    <property type="evidence" value="ECO:0007669"/>
    <property type="project" value="TreeGrafter"/>
</dbReference>
<organism evidence="2 3">
    <name type="scientific">Dendrothele bispora (strain CBS 962.96)</name>
    <dbReference type="NCBI Taxonomy" id="1314807"/>
    <lineage>
        <taxon>Eukaryota</taxon>
        <taxon>Fungi</taxon>
        <taxon>Dikarya</taxon>
        <taxon>Basidiomycota</taxon>
        <taxon>Agaricomycotina</taxon>
        <taxon>Agaricomycetes</taxon>
        <taxon>Agaricomycetidae</taxon>
        <taxon>Agaricales</taxon>
        <taxon>Agaricales incertae sedis</taxon>
        <taxon>Dendrothele</taxon>
    </lineage>
</organism>
<feature type="non-terminal residue" evidence="2">
    <location>
        <position position="1"/>
    </location>
</feature>
<dbReference type="GO" id="GO:1903600">
    <property type="term" value="C:glutaminase complex"/>
    <property type="evidence" value="ECO:0007669"/>
    <property type="project" value="TreeGrafter"/>
</dbReference>
<dbReference type="InterPro" id="IPR002161">
    <property type="entry name" value="PdxT/SNO"/>
</dbReference>
<dbReference type="OrthoDB" id="2039at2759"/>
<dbReference type="Gene3D" id="3.40.50.880">
    <property type="match status" value="1"/>
</dbReference>